<keyword evidence="6" id="KW-0963">Cytoplasm</keyword>
<sequence>MTNKKSPVAILGAGISGLTTAHVLAQQNVPVTVYEKRDEVGGAIHSTQKDDWLVEEGPNTLMVRTQKVWDFLAELELDERIREANEAAQKRFIIKNGTAVVLPNSLGSFLSTPLFSAGAKLRLLKEPFIKASAKEDESIADFIERRLGKQPLDYGVNPFVSGIFAGDPKQLSIKHTFSKLWEMEQKHGSLVKGMFKKDRSNTSPRKALISFDGGNQVLPKALATELSGAIQTSTTVTSVTSKDGGWQVKAKTGTENITNQHDCVVSTIPAYATTGIFENTIFDEFAKLPYAPLSVLALGYKKEQVSHPLDGFGMLVPEVEAYNLLGCLFSSTLFERRAPEGHHLITCFIGGARNPSLASKPKQKLRSIVTSELDELLGIAGDPLFCHHKFWDKAIPQYEVGYDRFISQMEKIERQQQGLYFDGNYRNGVSVPDCISTGMKTAEKVSSFLRDHNKKT</sequence>
<keyword evidence="9" id="KW-1185">Reference proteome</keyword>
<evidence type="ECO:0000256" key="4">
    <source>
        <dbReference type="ARBA" id="ARBA00023002"/>
    </source>
</evidence>
<evidence type="ECO:0000259" key="7">
    <source>
        <dbReference type="Pfam" id="PF01593"/>
    </source>
</evidence>
<comment type="similarity">
    <text evidence="6">Belongs to the protoporphyrinogen/coproporphyrinogen oxidase family. Coproporphyrinogen III oxidase subfamily.</text>
</comment>
<dbReference type="PANTHER" id="PTHR42923">
    <property type="entry name" value="PROTOPORPHYRINOGEN OXIDASE"/>
    <property type="match status" value="1"/>
</dbReference>
<evidence type="ECO:0000256" key="6">
    <source>
        <dbReference type="RuleBase" id="RU364052"/>
    </source>
</evidence>
<keyword evidence="3 6" id="KW-0274">FAD</keyword>
<name>A0A5D3YIN6_9BACT</name>
<dbReference type="GO" id="GO:0006783">
    <property type="term" value="P:heme biosynthetic process"/>
    <property type="evidence" value="ECO:0007669"/>
    <property type="project" value="UniProtKB-UniRule"/>
</dbReference>
<comment type="pathway">
    <text evidence="6">Porphyrin-containing compound metabolism; protoheme biosynthesis.</text>
</comment>
<dbReference type="InterPro" id="IPR004572">
    <property type="entry name" value="Protoporphyrinogen_oxidase"/>
</dbReference>
<dbReference type="GO" id="GO:0004729">
    <property type="term" value="F:oxygen-dependent protoporphyrinogen oxidase activity"/>
    <property type="evidence" value="ECO:0007669"/>
    <property type="project" value="UniProtKB-UniRule"/>
</dbReference>
<comment type="function">
    <text evidence="6">Involved in coproporphyrin-dependent heme b biosynthesis. Catalyzes the oxidation of coproporphyrinogen III to coproporphyrin III.</text>
</comment>
<keyword evidence="4 6" id="KW-0560">Oxidoreductase</keyword>
<dbReference type="UniPathway" id="UPA00252"/>
<dbReference type="PRINTS" id="PR00419">
    <property type="entry name" value="ADXRDTASE"/>
</dbReference>
<comment type="caution">
    <text evidence="8">The sequence shown here is derived from an EMBL/GenBank/DDBJ whole genome shotgun (WGS) entry which is preliminary data.</text>
</comment>
<proteinExistence type="inferred from homology"/>
<evidence type="ECO:0000313" key="8">
    <source>
        <dbReference type="EMBL" id="TYP93300.1"/>
    </source>
</evidence>
<dbReference type="Gene3D" id="1.10.3110.10">
    <property type="entry name" value="protoporphyrinogen ix oxidase, domain 3"/>
    <property type="match status" value="1"/>
</dbReference>
<reference evidence="8 9" key="1">
    <citation type="submission" date="2019-07" db="EMBL/GenBank/DDBJ databases">
        <title>Genomic Encyclopedia of Archaeal and Bacterial Type Strains, Phase II (KMG-II): from individual species to whole genera.</title>
        <authorList>
            <person name="Goeker M."/>
        </authorList>
    </citation>
    <scope>NUCLEOTIDE SEQUENCE [LARGE SCALE GENOMIC DNA]</scope>
    <source>
        <strain evidence="8 9">DSM 21935</strain>
    </source>
</reference>
<gene>
    <name evidence="8" type="ORF">LX73_1000</name>
</gene>
<dbReference type="GO" id="GO:0005737">
    <property type="term" value="C:cytoplasm"/>
    <property type="evidence" value="ECO:0007669"/>
    <property type="project" value="UniProtKB-SubCell"/>
</dbReference>
<dbReference type="InterPro" id="IPR002937">
    <property type="entry name" value="Amino_oxidase"/>
</dbReference>
<comment type="catalytic activity">
    <reaction evidence="6">
        <text>coproporphyrinogen III + 3 O2 = coproporphyrin III + 3 H2O2</text>
        <dbReference type="Rhea" id="RHEA:43436"/>
        <dbReference type="ChEBI" id="CHEBI:15379"/>
        <dbReference type="ChEBI" id="CHEBI:16240"/>
        <dbReference type="ChEBI" id="CHEBI:57309"/>
        <dbReference type="ChEBI" id="CHEBI:131725"/>
        <dbReference type="EC" id="1.3.3.15"/>
    </reaction>
</comment>
<dbReference type="Proteomes" id="UP000324595">
    <property type="component" value="Unassembled WGS sequence"/>
</dbReference>
<dbReference type="Gene3D" id="3.50.50.60">
    <property type="entry name" value="FAD/NAD(P)-binding domain"/>
    <property type="match status" value="1"/>
</dbReference>
<evidence type="ECO:0000256" key="5">
    <source>
        <dbReference type="ARBA" id="ARBA00023133"/>
    </source>
</evidence>
<comment type="cofactor">
    <cofactor evidence="1 6">
        <name>FAD</name>
        <dbReference type="ChEBI" id="CHEBI:57692"/>
    </cofactor>
</comment>
<comment type="subcellular location">
    <subcellularLocation>
        <location evidence="6">Cytoplasm</location>
    </subcellularLocation>
</comment>
<keyword evidence="5 6" id="KW-0350">Heme biosynthesis</keyword>
<accession>A0A5D3YIN6</accession>
<dbReference type="InterPro" id="IPR050464">
    <property type="entry name" value="Zeta_carotene_desat/Oxidored"/>
</dbReference>
<dbReference type="InterPro" id="IPR036188">
    <property type="entry name" value="FAD/NAD-bd_sf"/>
</dbReference>
<evidence type="ECO:0000256" key="3">
    <source>
        <dbReference type="ARBA" id="ARBA00022827"/>
    </source>
</evidence>
<protein>
    <recommendedName>
        <fullName evidence="6">Coproporphyrinogen III oxidase</fullName>
        <ecNumber evidence="6">1.3.3.15</ecNumber>
    </recommendedName>
</protein>
<dbReference type="PANTHER" id="PTHR42923:SF3">
    <property type="entry name" value="PROTOPORPHYRINOGEN OXIDASE"/>
    <property type="match status" value="1"/>
</dbReference>
<dbReference type="EC" id="1.3.3.15" evidence="6"/>
<dbReference type="RefSeq" id="WP_148898376.1">
    <property type="nucleotide sequence ID" value="NZ_VNHY01000002.1"/>
</dbReference>
<evidence type="ECO:0000313" key="9">
    <source>
        <dbReference type="Proteomes" id="UP000324595"/>
    </source>
</evidence>
<dbReference type="EMBL" id="VNHY01000002">
    <property type="protein sequence ID" value="TYP93300.1"/>
    <property type="molecule type" value="Genomic_DNA"/>
</dbReference>
<evidence type="ECO:0000256" key="2">
    <source>
        <dbReference type="ARBA" id="ARBA00022630"/>
    </source>
</evidence>
<dbReference type="NCBIfam" id="TIGR00562">
    <property type="entry name" value="proto_IX_ox"/>
    <property type="match status" value="1"/>
</dbReference>
<feature type="domain" description="Amine oxidase" evidence="7">
    <location>
        <begin position="15"/>
        <end position="445"/>
    </location>
</feature>
<dbReference type="OrthoDB" id="9805195at2"/>
<keyword evidence="2 6" id="KW-0285">Flavoprotein</keyword>
<dbReference type="Pfam" id="PF01593">
    <property type="entry name" value="Amino_oxidase"/>
    <property type="match status" value="1"/>
</dbReference>
<dbReference type="AlphaFoldDB" id="A0A5D3YIN6"/>
<dbReference type="SUPFAM" id="SSF51905">
    <property type="entry name" value="FAD/NAD(P)-binding domain"/>
    <property type="match status" value="1"/>
</dbReference>
<dbReference type="Gene3D" id="3.90.660.20">
    <property type="entry name" value="Protoporphyrinogen oxidase, mitochondrial, domain 2"/>
    <property type="match status" value="1"/>
</dbReference>
<evidence type="ECO:0000256" key="1">
    <source>
        <dbReference type="ARBA" id="ARBA00001974"/>
    </source>
</evidence>
<dbReference type="SUPFAM" id="SSF54373">
    <property type="entry name" value="FAD-linked reductases, C-terminal domain"/>
    <property type="match status" value="1"/>
</dbReference>
<organism evidence="8 9">
    <name type="scientific">Fodinibius salinus</name>
    <dbReference type="NCBI Taxonomy" id="860790"/>
    <lineage>
        <taxon>Bacteria</taxon>
        <taxon>Pseudomonadati</taxon>
        <taxon>Balneolota</taxon>
        <taxon>Balneolia</taxon>
        <taxon>Balneolales</taxon>
        <taxon>Balneolaceae</taxon>
        <taxon>Fodinibius</taxon>
    </lineage>
</organism>